<feature type="domain" description="Signal transduction histidine kinase subgroup 3 dimerisation and phosphoacceptor" evidence="10">
    <location>
        <begin position="169"/>
        <end position="235"/>
    </location>
</feature>
<dbReference type="SUPFAM" id="SSF55874">
    <property type="entry name" value="ATPase domain of HSP90 chaperone/DNA topoisomerase II/histidine kinase"/>
    <property type="match status" value="1"/>
</dbReference>
<dbReference type="STRING" id="1121291.SAMN02745134_02418"/>
<dbReference type="InterPro" id="IPR050482">
    <property type="entry name" value="Sensor_HK_TwoCompSys"/>
</dbReference>
<sequence length="367" mass="41595">MKKINYIIKLIFSMYVLINLPIHSVLDYKIVSVILINAAILTIREKLNDSIYIVVMELMIVTMSAYMYSSAATLYVIVIFDFACEKSYLGVIVTALLTMHFSKINIQVMVIFCILSLVIAFLLNEINDKNEFYRNLNDSERRLRYELEAAKIELVNSSKEAVHIAEIKERNRIARNIHDNVGHSIAGIFMQLQVALKLYDRDDKKAKEILKNSITGLSDSLKLLRETVHNIKPKDNLGIEYISNIIDNFKFCKVQFKHNGDISRISPNHMEIIATNIKEALTNITKYSNATKTDISIEVNEKYIRLYIKDNGVGNKKIKEGLGLSGMRDRIRNVGGSISLSGDDGFLIVCIIPIDSTGGKIFETTNS</sequence>
<evidence type="ECO:0000256" key="4">
    <source>
        <dbReference type="ARBA" id="ARBA00022679"/>
    </source>
</evidence>
<organism evidence="11 12">
    <name type="scientific">Clostridium acidisoli DSM 12555</name>
    <dbReference type="NCBI Taxonomy" id="1121291"/>
    <lineage>
        <taxon>Bacteria</taxon>
        <taxon>Bacillati</taxon>
        <taxon>Bacillota</taxon>
        <taxon>Clostridia</taxon>
        <taxon>Eubacteriales</taxon>
        <taxon>Clostridiaceae</taxon>
        <taxon>Clostridium</taxon>
    </lineage>
</organism>
<keyword evidence="5" id="KW-0547">Nucleotide-binding</keyword>
<keyword evidence="4" id="KW-0808">Transferase</keyword>
<dbReference type="CDD" id="cd16917">
    <property type="entry name" value="HATPase_UhpB-NarQ-NarX-like"/>
    <property type="match status" value="1"/>
</dbReference>
<dbReference type="Pfam" id="PF07730">
    <property type="entry name" value="HisKA_3"/>
    <property type="match status" value="1"/>
</dbReference>
<dbReference type="GO" id="GO:0016020">
    <property type="term" value="C:membrane"/>
    <property type="evidence" value="ECO:0007669"/>
    <property type="project" value="InterPro"/>
</dbReference>
<feature type="transmembrane region" description="Helical" evidence="9">
    <location>
        <begin position="28"/>
        <end position="44"/>
    </location>
</feature>
<keyword evidence="9" id="KW-1133">Transmembrane helix</keyword>
<keyword evidence="6 11" id="KW-0418">Kinase</keyword>
<evidence type="ECO:0000256" key="2">
    <source>
        <dbReference type="ARBA" id="ARBA00012438"/>
    </source>
</evidence>
<dbReference type="GO" id="GO:0000155">
    <property type="term" value="F:phosphorelay sensor kinase activity"/>
    <property type="evidence" value="ECO:0007669"/>
    <property type="project" value="InterPro"/>
</dbReference>
<keyword evidence="9" id="KW-0812">Transmembrane</keyword>
<evidence type="ECO:0000256" key="8">
    <source>
        <dbReference type="ARBA" id="ARBA00023012"/>
    </source>
</evidence>
<dbReference type="AlphaFoldDB" id="A0A1W1XN94"/>
<evidence type="ECO:0000313" key="12">
    <source>
        <dbReference type="Proteomes" id="UP000192468"/>
    </source>
</evidence>
<evidence type="ECO:0000256" key="3">
    <source>
        <dbReference type="ARBA" id="ARBA00022553"/>
    </source>
</evidence>
<evidence type="ECO:0000256" key="1">
    <source>
        <dbReference type="ARBA" id="ARBA00000085"/>
    </source>
</evidence>
<evidence type="ECO:0000259" key="10">
    <source>
        <dbReference type="Pfam" id="PF07730"/>
    </source>
</evidence>
<keyword evidence="9" id="KW-0472">Membrane</keyword>
<evidence type="ECO:0000256" key="7">
    <source>
        <dbReference type="ARBA" id="ARBA00022840"/>
    </source>
</evidence>
<dbReference type="EC" id="2.7.13.3" evidence="2"/>
<dbReference type="GO" id="GO:0046983">
    <property type="term" value="F:protein dimerization activity"/>
    <property type="evidence" value="ECO:0007669"/>
    <property type="project" value="InterPro"/>
</dbReference>
<evidence type="ECO:0000313" key="11">
    <source>
        <dbReference type="EMBL" id="SMC25332.1"/>
    </source>
</evidence>
<keyword evidence="3" id="KW-0597">Phosphoprotein</keyword>
<name>A0A1W1XN94_9CLOT</name>
<dbReference type="PANTHER" id="PTHR24421:SF10">
    <property type="entry name" value="NITRATE_NITRITE SENSOR PROTEIN NARQ"/>
    <property type="match status" value="1"/>
</dbReference>
<dbReference type="InterPro" id="IPR036890">
    <property type="entry name" value="HATPase_C_sf"/>
</dbReference>
<dbReference type="Proteomes" id="UP000192468">
    <property type="component" value="Unassembled WGS sequence"/>
</dbReference>
<accession>A0A1W1XN94</accession>
<protein>
    <recommendedName>
        <fullName evidence="2">histidine kinase</fullName>
        <ecNumber evidence="2">2.7.13.3</ecNumber>
    </recommendedName>
</protein>
<dbReference type="EMBL" id="FWXH01000009">
    <property type="protein sequence ID" value="SMC25332.1"/>
    <property type="molecule type" value="Genomic_DNA"/>
</dbReference>
<dbReference type="PANTHER" id="PTHR24421">
    <property type="entry name" value="NITRATE/NITRITE SENSOR PROTEIN NARX-RELATED"/>
    <property type="match status" value="1"/>
</dbReference>
<evidence type="ECO:0000256" key="5">
    <source>
        <dbReference type="ARBA" id="ARBA00022741"/>
    </source>
</evidence>
<dbReference type="OrthoDB" id="9781904at2"/>
<dbReference type="GO" id="GO:0005524">
    <property type="term" value="F:ATP binding"/>
    <property type="evidence" value="ECO:0007669"/>
    <property type="project" value="UniProtKB-KW"/>
</dbReference>
<keyword evidence="8" id="KW-0902">Two-component regulatory system</keyword>
<dbReference type="RefSeq" id="WP_084116249.1">
    <property type="nucleotide sequence ID" value="NZ_FWXH01000009.1"/>
</dbReference>
<gene>
    <name evidence="11" type="ORF">SAMN02745134_02418</name>
</gene>
<evidence type="ECO:0000256" key="9">
    <source>
        <dbReference type="SAM" id="Phobius"/>
    </source>
</evidence>
<dbReference type="InterPro" id="IPR011712">
    <property type="entry name" value="Sig_transdc_His_kin_sub3_dim/P"/>
</dbReference>
<reference evidence="11 12" key="1">
    <citation type="submission" date="2017-04" db="EMBL/GenBank/DDBJ databases">
        <authorList>
            <person name="Afonso C.L."/>
            <person name="Miller P.J."/>
            <person name="Scott M.A."/>
            <person name="Spackman E."/>
            <person name="Goraichik I."/>
            <person name="Dimitrov K.M."/>
            <person name="Suarez D.L."/>
            <person name="Swayne D.E."/>
        </authorList>
    </citation>
    <scope>NUCLEOTIDE SEQUENCE [LARGE SCALE GENOMIC DNA]</scope>
    <source>
        <strain evidence="11 12">DSM 12555</strain>
    </source>
</reference>
<keyword evidence="12" id="KW-1185">Reference proteome</keyword>
<keyword evidence="7" id="KW-0067">ATP-binding</keyword>
<feature type="transmembrane region" description="Helical" evidence="9">
    <location>
        <begin position="104"/>
        <end position="123"/>
    </location>
</feature>
<proteinExistence type="predicted"/>
<comment type="catalytic activity">
    <reaction evidence="1">
        <text>ATP + protein L-histidine = ADP + protein N-phospho-L-histidine.</text>
        <dbReference type="EC" id="2.7.13.3"/>
    </reaction>
</comment>
<dbReference type="Gene3D" id="3.30.565.10">
    <property type="entry name" value="Histidine kinase-like ATPase, C-terminal domain"/>
    <property type="match status" value="1"/>
</dbReference>
<evidence type="ECO:0000256" key="6">
    <source>
        <dbReference type="ARBA" id="ARBA00022777"/>
    </source>
</evidence>
<dbReference type="Gene3D" id="1.20.5.1930">
    <property type="match status" value="1"/>
</dbReference>